<dbReference type="Proteomes" id="UP000324222">
    <property type="component" value="Unassembled WGS sequence"/>
</dbReference>
<feature type="transmembrane region" description="Helical" evidence="1">
    <location>
        <begin position="33"/>
        <end position="52"/>
    </location>
</feature>
<keyword evidence="1" id="KW-0472">Membrane</keyword>
<name>A0A5B7GLV1_PORTR</name>
<keyword evidence="3" id="KW-1185">Reference proteome</keyword>
<proteinExistence type="predicted"/>
<protein>
    <recommendedName>
        <fullName evidence="4">Transmembrane protein</fullName>
    </recommendedName>
</protein>
<reference evidence="2 3" key="1">
    <citation type="submission" date="2019-05" db="EMBL/GenBank/DDBJ databases">
        <title>Another draft genome of Portunus trituberculatus and its Hox gene families provides insights of decapod evolution.</title>
        <authorList>
            <person name="Jeong J.-H."/>
            <person name="Song I."/>
            <person name="Kim S."/>
            <person name="Choi T."/>
            <person name="Kim D."/>
            <person name="Ryu S."/>
            <person name="Kim W."/>
        </authorList>
    </citation>
    <scope>NUCLEOTIDE SEQUENCE [LARGE SCALE GENOMIC DNA]</scope>
    <source>
        <tissue evidence="2">Muscle</tissue>
    </source>
</reference>
<organism evidence="2 3">
    <name type="scientific">Portunus trituberculatus</name>
    <name type="common">Swimming crab</name>
    <name type="synonym">Neptunus trituberculatus</name>
    <dbReference type="NCBI Taxonomy" id="210409"/>
    <lineage>
        <taxon>Eukaryota</taxon>
        <taxon>Metazoa</taxon>
        <taxon>Ecdysozoa</taxon>
        <taxon>Arthropoda</taxon>
        <taxon>Crustacea</taxon>
        <taxon>Multicrustacea</taxon>
        <taxon>Malacostraca</taxon>
        <taxon>Eumalacostraca</taxon>
        <taxon>Eucarida</taxon>
        <taxon>Decapoda</taxon>
        <taxon>Pleocyemata</taxon>
        <taxon>Brachyura</taxon>
        <taxon>Eubrachyura</taxon>
        <taxon>Portunoidea</taxon>
        <taxon>Portunidae</taxon>
        <taxon>Portuninae</taxon>
        <taxon>Portunus</taxon>
    </lineage>
</organism>
<keyword evidence="1" id="KW-0812">Transmembrane</keyword>
<dbReference type="EMBL" id="VSRR010015787">
    <property type="protein sequence ID" value="MPC58559.1"/>
    <property type="molecule type" value="Genomic_DNA"/>
</dbReference>
<sequence>MRSLLVRSLAALTTCDMQILPRERRRRHLCPHSSVPTIAVVIVVAWVCYWGVRGVCQVKREMIWPRKLTVQEEEEKKKKQWKEVVVVVVMVVEKREEKGKEVVEVVVEKQEEEEKRGCSMEWR</sequence>
<evidence type="ECO:0000256" key="1">
    <source>
        <dbReference type="SAM" id="Phobius"/>
    </source>
</evidence>
<accession>A0A5B7GLV1</accession>
<gene>
    <name evidence="2" type="ORF">E2C01_052567</name>
</gene>
<dbReference type="AlphaFoldDB" id="A0A5B7GLV1"/>
<evidence type="ECO:0008006" key="4">
    <source>
        <dbReference type="Google" id="ProtNLM"/>
    </source>
</evidence>
<comment type="caution">
    <text evidence="2">The sequence shown here is derived from an EMBL/GenBank/DDBJ whole genome shotgun (WGS) entry which is preliminary data.</text>
</comment>
<evidence type="ECO:0000313" key="2">
    <source>
        <dbReference type="EMBL" id="MPC58559.1"/>
    </source>
</evidence>
<evidence type="ECO:0000313" key="3">
    <source>
        <dbReference type="Proteomes" id="UP000324222"/>
    </source>
</evidence>
<keyword evidence="1" id="KW-1133">Transmembrane helix</keyword>